<evidence type="ECO:0000313" key="1">
    <source>
        <dbReference type="EMBL" id="KAG1368724.1"/>
    </source>
</evidence>
<reference evidence="1" key="1">
    <citation type="journal article" date="2017" name="Gigascience">
        <title>The genome draft of coconut (Cocos nucifera).</title>
        <authorList>
            <person name="Xiao Y."/>
            <person name="Xu P."/>
            <person name="Fan H."/>
            <person name="Baudouin L."/>
            <person name="Xia W."/>
            <person name="Bocs S."/>
            <person name="Xu J."/>
            <person name="Li Q."/>
            <person name="Guo A."/>
            <person name="Zhou L."/>
            <person name="Li J."/>
            <person name="Wu Y."/>
            <person name="Ma Z."/>
            <person name="Armero A."/>
            <person name="Issali A.E."/>
            <person name="Liu N."/>
            <person name="Peng M."/>
            <person name="Yang Y."/>
        </authorList>
    </citation>
    <scope>NUCLEOTIDE SEQUENCE</scope>
    <source>
        <tissue evidence="1">Spear leaf of Hainan Tall coconut</tissue>
    </source>
</reference>
<comment type="caution">
    <text evidence="1">The sequence shown here is derived from an EMBL/GenBank/DDBJ whole genome shotgun (WGS) entry which is preliminary data.</text>
</comment>
<dbReference type="OrthoDB" id="10267859at2759"/>
<dbReference type="InterPro" id="IPR044802">
    <property type="entry name" value="NADKc-like"/>
</dbReference>
<keyword evidence="2" id="KW-1185">Reference proteome</keyword>
<dbReference type="EMBL" id="CM017885">
    <property type="protein sequence ID" value="KAG1368724.1"/>
    <property type="molecule type" value="Genomic_DNA"/>
</dbReference>
<organism evidence="1 2">
    <name type="scientific">Cocos nucifera</name>
    <name type="common">Coconut palm</name>
    <dbReference type="NCBI Taxonomy" id="13894"/>
    <lineage>
        <taxon>Eukaryota</taxon>
        <taxon>Viridiplantae</taxon>
        <taxon>Streptophyta</taxon>
        <taxon>Embryophyta</taxon>
        <taxon>Tracheophyta</taxon>
        <taxon>Spermatophyta</taxon>
        <taxon>Magnoliopsida</taxon>
        <taxon>Liliopsida</taxon>
        <taxon>Arecaceae</taxon>
        <taxon>Arecoideae</taxon>
        <taxon>Cocoseae</taxon>
        <taxon>Attaleinae</taxon>
        <taxon>Cocos</taxon>
    </lineage>
</organism>
<dbReference type="PANTHER" id="PTHR31153">
    <property type="entry name" value="CALMODULIN CALCIUM-DEPENDENT NAD KINASE"/>
    <property type="match status" value="1"/>
</dbReference>
<gene>
    <name evidence="1" type="ORF">COCNU_14G011920</name>
</gene>
<dbReference type="Proteomes" id="UP000797356">
    <property type="component" value="Chromosome 14"/>
</dbReference>
<name>A0A8K0NCP8_COCNU</name>
<reference evidence="1" key="2">
    <citation type="submission" date="2019-07" db="EMBL/GenBank/DDBJ databases">
        <authorList>
            <person name="Yang Y."/>
            <person name="Bocs S."/>
            <person name="Baudouin L."/>
        </authorList>
    </citation>
    <scope>NUCLEOTIDE SEQUENCE</scope>
    <source>
        <tissue evidence="1">Spear leaf of Hainan Tall coconut</tissue>
    </source>
</reference>
<dbReference type="PANTHER" id="PTHR31153:SF1">
    <property type="entry name" value="CALMODULIN CALCIUM-DEPENDENT NAD KINASE"/>
    <property type="match status" value="1"/>
</dbReference>
<evidence type="ECO:0008006" key="3">
    <source>
        <dbReference type="Google" id="ProtNLM"/>
    </source>
</evidence>
<dbReference type="AlphaFoldDB" id="A0A8K0NCP8"/>
<sequence>MFRLLFLLDVQHQQLHLWIKTPPIHPTIMHRGAITAVVGYQRKKQRSARDGTGLMPRLVLTDSGRIEELESFSHYVARQLGFEDVNECPQLCKLAYDFLRKTKGCEENIFAFFAGVPNPETLSVKFMEELDRCILGYFAFHWDHATLMITKVLTADGEPKRKLKDMVMEATRERRFERVTRDLKVARVFSTLVEEMKAIGIMPHDDSRCTDSTVPLASGDRSPVLLLMGGGMGAGKSTVLNGILEQE</sequence>
<evidence type="ECO:0000313" key="2">
    <source>
        <dbReference type="Proteomes" id="UP000797356"/>
    </source>
</evidence>
<protein>
    <recommendedName>
        <fullName evidence="3">Zeta toxin domain-containing protein</fullName>
    </recommendedName>
</protein>
<proteinExistence type="predicted"/>
<accession>A0A8K0NCP8</accession>